<comment type="caution">
    <text evidence="3">The sequence shown here is derived from an EMBL/GenBank/DDBJ whole genome shotgun (WGS) entry which is preliminary data.</text>
</comment>
<dbReference type="InterPro" id="IPR025403">
    <property type="entry name" value="TgpA-like_C"/>
</dbReference>
<evidence type="ECO:0000313" key="4">
    <source>
        <dbReference type="Proteomes" id="UP000480246"/>
    </source>
</evidence>
<feature type="domain" description="Protein-glutamine gamma-glutamyltransferase-like C-terminal" evidence="2">
    <location>
        <begin position="131"/>
        <end position="193"/>
    </location>
</feature>
<sequence>MKGLEGNQSRLEEILSRREYQIYYEDNRGLLEILWDAISGWINDLLAEIFDSFVPGSGVGNTIVVIIVACIIAAIITGIFFSVRYFARKKHSKHTLLHTTREMEWRYTEHLKEAERLAQLQQYKLATRHQFLALLLLLHERKQLEAKLWKTNWDYYDELKKADSQLAEGFYEAATFFERVMYGEQEVIDSDFHHVKEKVNHWIMKIEQQAAAQKAGDNG</sequence>
<proteinExistence type="predicted"/>
<dbReference type="OrthoDB" id="2435598at2"/>
<keyword evidence="1" id="KW-0812">Transmembrane</keyword>
<dbReference type="RefSeq" id="WP_153402368.1">
    <property type="nucleotide sequence ID" value="NZ_ML762427.1"/>
</dbReference>
<protein>
    <submittedName>
        <fullName evidence="3">DUF4129 domain-containing protein</fullName>
    </submittedName>
</protein>
<keyword evidence="1" id="KW-0472">Membrane</keyword>
<evidence type="ECO:0000259" key="2">
    <source>
        <dbReference type="Pfam" id="PF13559"/>
    </source>
</evidence>
<evidence type="ECO:0000313" key="3">
    <source>
        <dbReference type="EMBL" id="KAB8137868.1"/>
    </source>
</evidence>
<feature type="transmembrane region" description="Helical" evidence="1">
    <location>
        <begin position="63"/>
        <end position="87"/>
    </location>
</feature>
<reference evidence="3 4" key="1">
    <citation type="submission" date="2019-10" db="EMBL/GenBank/DDBJ databases">
        <title>Gracilibacillus sp. nov. isolated from rice seeds.</title>
        <authorList>
            <person name="He S."/>
        </authorList>
    </citation>
    <scope>NUCLEOTIDE SEQUENCE [LARGE SCALE GENOMIC DNA]</scope>
    <source>
        <strain evidence="3 4">TD8</strain>
    </source>
</reference>
<dbReference type="Proteomes" id="UP000480246">
    <property type="component" value="Unassembled WGS sequence"/>
</dbReference>
<dbReference type="EMBL" id="WEID01000033">
    <property type="protein sequence ID" value="KAB8137868.1"/>
    <property type="molecule type" value="Genomic_DNA"/>
</dbReference>
<keyword evidence="4" id="KW-1185">Reference proteome</keyword>
<accession>A0A7C8GTU8</accession>
<evidence type="ECO:0000256" key="1">
    <source>
        <dbReference type="SAM" id="Phobius"/>
    </source>
</evidence>
<dbReference type="AlphaFoldDB" id="A0A7C8GTU8"/>
<name>A0A7C8GTU8_9BACI</name>
<dbReference type="Pfam" id="PF13559">
    <property type="entry name" value="DUF4129"/>
    <property type="match status" value="1"/>
</dbReference>
<organism evidence="3 4">
    <name type="scientific">Gracilibacillus oryzae</name>
    <dbReference type="NCBI Taxonomy" id="1672701"/>
    <lineage>
        <taxon>Bacteria</taxon>
        <taxon>Bacillati</taxon>
        <taxon>Bacillota</taxon>
        <taxon>Bacilli</taxon>
        <taxon>Bacillales</taxon>
        <taxon>Bacillaceae</taxon>
        <taxon>Gracilibacillus</taxon>
    </lineage>
</organism>
<keyword evidence="1" id="KW-1133">Transmembrane helix</keyword>
<gene>
    <name evidence="3" type="ORF">F9U64_07420</name>
</gene>